<evidence type="ECO:0000313" key="4">
    <source>
        <dbReference type="EMBL" id="GAA4010070.1"/>
    </source>
</evidence>
<dbReference type="Proteomes" id="UP001500567">
    <property type="component" value="Unassembled WGS sequence"/>
</dbReference>
<evidence type="ECO:0000256" key="1">
    <source>
        <dbReference type="ARBA" id="ARBA00022603"/>
    </source>
</evidence>
<protein>
    <submittedName>
        <fullName evidence="4">Class I SAM-dependent methyltransferase</fullName>
    </submittedName>
</protein>
<dbReference type="Pfam" id="PF05401">
    <property type="entry name" value="NodS"/>
    <property type="match status" value="1"/>
</dbReference>
<dbReference type="PANTHER" id="PTHR43464">
    <property type="entry name" value="METHYLTRANSFERASE"/>
    <property type="match status" value="1"/>
</dbReference>
<keyword evidence="5" id="KW-1185">Reference proteome</keyword>
<dbReference type="Gene3D" id="3.40.50.150">
    <property type="entry name" value="Vaccinia Virus protein VP39"/>
    <property type="match status" value="1"/>
</dbReference>
<keyword evidence="1 4" id="KW-0489">Methyltransferase</keyword>
<dbReference type="SUPFAM" id="SSF53335">
    <property type="entry name" value="S-adenosyl-L-methionine-dependent methyltransferases"/>
    <property type="match status" value="1"/>
</dbReference>
<keyword evidence="2" id="KW-0808">Transferase</keyword>
<evidence type="ECO:0000256" key="3">
    <source>
        <dbReference type="ARBA" id="ARBA00022691"/>
    </source>
</evidence>
<sequence length="212" mass="24120">MAPPHPNFHDLFPMNPNQPHTLPASYFDDVYRANQDPWNFETSAYEREKYATTIAALTRPQYARAFEVGCSLGVLTEQLALRCARLLAIDVAEAPLIRAQERCKDLPQVEFRQLRLPAQFPTGARFDLVVLSEVGYYWALPDLARTAGRLLAALEPGGQLLLVHWTPPVHDYPLTGDEVHEFFRQKADPAGPLRLLSSQRHETYRLDLLEKL</sequence>
<gene>
    <name evidence="4" type="ORF">GCM10022408_22860</name>
</gene>
<reference evidence="5" key="1">
    <citation type="journal article" date="2019" name="Int. J. Syst. Evol. Microbiol.">
        <title>The Global Catalogue of Microorganisms (GCM) 10K type strain sequencing project: providing services to taxonomists for standard genome sequencing and annotation.</title>
        <authorList>
            <consortium name="The Broad Institute Genomics Platform"/>
            <consortium name="The Broad Institute Genome Sequencing Center for Infectious Disease"/>
            <person name="Wu L."/>
            <person name="Ma J."/>
        </authorList>
    </citation>
    <scope>NUCLEOTIDE SEQUENCE [LARGE SCALE GENOMIC DNA]</scope>
    <source>
        <strain evidence="5">JCM 17224</strain>
    </source>
</reference>
<evidence type="ECO:0000256" key="2">
    <source>
        <dbReference type="ARBA" id="ARBA00022679"/>
    </source>
</evidence>
<dbReference type="InterPro" id="IPR029063">
    <property type="entry name" value="SAM-dependent_MTases_sf"/>
</dbReference>
<evidence type="ECO:0000313" key="5">
    <source>
        <dbReference type="Proteomes" id="UP001500567"/>
    </source>
</evidence>
<dbReference type="CDD" id="cd02440">
    <property type="entry name" value="AdoMet_MTases"/>
    <property type="match status" value="1"/>
</dbReference>
<dbReference type="GO" id="GO:0008168">
    <property type="term" value="F:methyltransferase activity"/>
    <property type="evidence" value="ECO:0007669"/>
    <property type="project" value="UniProtKB-KW"/>
</dbReference>
<organism evidence="4 5">
    <name type="scientific">Hymenobacter fastidiosus</name>
    <dbReference type="NCBI Taxonomy" id="486264"/>
    <lineage>
        <taxon>Bacteria</taxon>
        <taxon>Pseudomonadati</taxon>
        <taxon>Bacteroidota</taxon>
        <taxon>Cytophagia</taxon>
        <taxon>Cytophagales</taxon>
        <taxon>Hymenobacteraceae</taxon>
        <taxon>Hymenobacter</taxon>
    </lineage>
</organism>
<name>A0ABP7SDI7_9BACT</name>
<accession>A0ABP7SDI7</accession>
<dbReference type="GO" id="GO:0032259">
    <property type="term" value="P:methylation"/>
    <property type="evidence" value="ECO:0007669"/>
    <property type="project" value="UniProtKB-KW"/>
</dbReference>
<dbReference type="InterPro" id="IPR008715">
    <property type="entry name" value="SAM-MeTfrase_NodS-like"/>
</dbReference>
<proteinExistence type="predicted"/>
<keyword evidence="3" id="KW-0949">S-adenosyl-L-methionine</keyword>
<comment type="caution">
    <text evidence="4">The sequence shown here is derived from an EMBL/GenBank/DDBJ whole genome shotgun (WGS) entry which is preliminary data.</text>
</comment>
<dbReference type="PANTHER" id="PTHR43464:SF19">
    <property type="entry name" value="UBIQUINONE BIOSYNTHESIS O-METHYLTRANSFERASE, MITOCHONDRIAL"/>
    <property type="match status" value="1"/>
</dbReference>
<dbReference type="EMBL" id="BAABDJ010000022">
    <property type="protein sequence ID" value="GAA4010070.1"/>
    <property type="molecule type" value="Genomic_DNA"/>
</dbReference>